<feature type="compositionally biased region" description="Low complexity" evidence="2">
    <location>
        <begin position="347"/>
        <end position="365"/>
    </location>
</feature>
<feature type="compositionally biased region" description="Pro residues" evidence="2">
    <location>
        <begin position="200"/>
        <end position="211"/>
    </location>
</feature>
<dbReference type="GO" id="GO:0019901">
    <property type="term" value="F:protein kinase binding"/>
    <property type="evidence" value="ECO:0007669"/>
    <property type="project" value="TreeGrafter"/>
</dbReference>
<dbReference type="GO" id="GO:0016533">
    <property type="term" value="C:protein kinase 5 complex"/>
    <property type="evidence" value="ECO:0007669"/>
    <property type="project" value="InterPro"/>
</dbReference>
<feature type="coiled-coil region" evidence="1">
    <location>
        <begin position="35"/>
        <end position="62"/>
    </location>
</feature>
<feature type="compositionally biased region" description="Basic and acidic residues" evidence="2">
    <location>
        <begin position="517"/>
        <end position="534"/>
    </location>
</feature>
<dbReference type="GO" id="GO:0005737">
    <property type="term" value="C:cytoplasm"/>
    <property type="evidence" value="ECO:0007669"/>
    <property type="project" value="TreeGrafter"/>
</dbReference>
<reference evidence="3 4" key="1">
    <citation type="journal article" date="2018" name="G3 (Bethesda)">
        <title>A High-Quality Reference Genome for the Invasive Mosquitofish Gambusia affinis Using a Chicago Library.</title>
        <authorList>
            <person name="Hoffberg S.L."/>
            <person name="Troendle N.J."/>
            <person name="Glenn T.C."/>
            <person name="Mahmud O."/>
            <person name="Louha S."/>
            <person name="Chalopin D."/>
            <person name="Bennetzen J.L."/>
            <person name="Mauricio R."/>
        </authorList>
    </citation>
    <scope>NUCLEOTIDE SEQUENCE [LARGE SCALE GENOMIC DNA]</scope>
    <source>
        <strain evidence="3">NE01/NJP1002.9</strain>
        <tissue evidence="3">Muscle</tissue>
    </source>
</reference>
<evidence type="ECO:0000313" key="3">
    <source>
        <dbReference type="EMBL" id="PWA22336.1"/>
    </source>
</evidence>
<name>A0A315VHJ8_GAMAF</name>
<feature type="compositionally biased region" description="Basic and acidic residues" evidence="2">
    <location>
        <begin position="602"/>
        <end position="614"/>
    </location>
</feature>
<feature type="compositionally biased region" description="Polar residues" evidence="2">
    <location>
        <begin position="414"/>
        <end position="430"/>
    </location>
</feature>
<sequence length="676" mass="75839">MAAPGENLLSVERLTSMDQNTFTKQRELFIKKSRGMQLQQRLQELKERERRAQQHNRQLLLQFERAQETLKEMLACNAAMKTIRMEYERYLEEKLPCWQQQLQEKTEASHKKRMEDCLKSYLQQSKDQVSTATLDEPLISQDPSMKALKVDAPQTFPTEGSSAYSRDRSSCYPRQESSWLTQAGMPPGFLQTPFQSQSPSPLPPPSSPYPHPLLLQHLTFPSDHRQLWVRSEAVGRPPERYSHPCSDGIAVGSAGQLHTHDPPASSVSRIVERETETSAADSKRVRGGGGGRCLSSELDIKPVRLSSGHVESSESGRDSSLTSREKKKREKKGRTEASSSESERSGSQRTSRTSSEVVAASCAVALDSETNCSSVEGSTTSRRSERGQGVNTGSPPSEKEAEELSRSEEEEQTDSLSEQTRSPTQGNKSGSCRGDDDLAKSENSDDEEVYSSEQSVAEEKDEEERKKNQSCGDEETEKEVKSKEGGDVEEDDEESNDEVPSNRNQKEDKDVEEDKDQSEKLENEDGDDREKDSDSSQDEDEEEREGSERIEEEEEESSEEEDQPRSEEAGDSEDSIICLQENRSKQIKNIPEEAAEDEGEGSDTRSSDKKSKEPNDEEDIENLLAPQKPINKKQNAVKTKEKPKATCLNLGIFQVTEDRAKTGHKSDSDESDHFYD</sequence>
<feature type="region of interest" description="Disordered" evidence="2">
    <location>
        <begin position="656"/>
        <end position="676"/>
    </location>
</feature>
<evidence type="ECO:0000256" key="2">
    <source>
        <dbReference type="SAM" id="MobiDB-lite"/>
    </source>
</evidence>
<accession>A0A315VHJ8</accession>
<feature type="compositionally biased region" description="Acidic residues" evidence="2">
    <location>
        <begin position="487"/>
        <end position="497"/>
    </location>
</feature>
<feature type="region of interest" description="Disordered" evidence="2">
    <location>
        <begin position="182"/>
        <end position="212"/>
    </location>
</feature>
<gene>
    <name evidence="3" type="ORF">CCH79_00012582</name>
</gene>
<dbReference type="PANTHER" id="PTHR23401">
    <property type="entry name" value="CYCLIN DEPENDANT KINASE-5 ACTIVATOR"/>
    <property type="match status" value="1"/>
</dbReference>
<feature type="compositionally biased region" description="Low complexity" evidence="2">
    <location>
        <begin position="189"/>
        <end position="199"/>
    </location>
</feature>
<keyword evidence="1" id="KW-0175">Coiled coil</keyword>
<comment type="caution">
    <text evidence="3">The sequence shown here is derived from an EMBL/GenBank/DDBJ whole genome shotgun (WGS) entry which is preliminary data.</text>
</comment>
<feature type="compositionally biased region" description="Polar residues" evidence="2">
    <location>
        <begin position="368"/>
        <end position="381"/>
    </location>
</feature>
<protein>
    <recommendedName>
        <fullName evidence="5">Polo-like kinase 1 substrate 1</fullName>
    </recommendedName>
</protein>
<evidence type="ECO:0000313" key="4">
    <source>
        <dbReference type="Proteomes" id="UP000250572"/>
    </source>
</evidence>
<dbReference type="GO" id="GO:0061575">
    <property type="term" value="F:cyclin-dependent protein serine/threonine kinase activator activity"/>
    <property type="evidence" value="ECO:0007669"/>
    <property type="project" value="InterPro"/>
</dbReference>
<feature type="compositionally biased region" description="Basic and acidic residues" evidence="2">
    <location>
        <begin position="397"/>
        <end position="407"/>
    </location>
</feature>
<evidence type="ECO:0000256" key="1">
    <source>
        <dbReference type="SAM" id="Coils"/>
    </source>
</evidence>
<feature type="region of interest" description="Disordered" evidence="2">
    <location>
        <begin position="236"/>
        <end position="642"/>
    </location>
</feature>
<feature type="compositionally biased region" description="Basic and acidic residues" evidence="2">
    <location>
        <begin position="433"/>
        <end position="443"/>
    </location>
</feature>
<feature type="compositionally biased region" description="Acidic residues" evidence="2">
    <location>
        <begin position="535"/>
        <end position="562"/>
    </location>
</feature>
<proteinExistence type="predicted"/>
<evidence type="ECO:0008006" key="5">
    <source>
        <dbReference type="Google" id="ProtNLM"/>
    </source>
</evidence>
<dbReference type="EMBL" id="NHOQ01001766">
    <property type="protein sequence ID" value="PWA22336.1"/>
    <property type="molecule type" value="Genomic_DNA"/>
</dbReference>
<dbReference type="Proteomes" id="UP000250572">
    <property type="component" value="Unassembled WGS sequence"/>
</dbReference>
<dbReference type="AlphaFoldDB" id="A0A315VHJ8"/>
<dbReference type="InterPro" id="IPR004944">
    <property type="entry name" value="CDK5_activator"/>
</dbReference>
<organism evidence="3 4">
    <name type="scientific">Gambusia affinis</name>
    <name type="common">Western mosquitofish</name>
    <name type="synonym">Heterandria affinis</name>
    <dbReference type="NCBI Taxonomy" id="33528"/>
    <lineage>
        <taxon>Eukaryota</taxon>
        <taxon>Metazoa</taxon>
        <taxon>Chordata</taxon>
        <taxon>Craniata</taxon>
        <taxon>Vertebrata</taxon>
        <taxon>Euteleostomi</taxon>
        <taxon>Actinopterygii</taxon>
        <taxon>Neopterygii</taxon>
        <taxon>Teleostei</taxon>
        <taxon>Neoteleostei</taxon>
        <taxon>Acanthomorphata</taxon>
        <taxon>Ovalentaria</taxon>
        <taxon>Atherinomorphae</taxon>
        <taxon>Cyprinodontiformes</taxon>
        <taxon>Poeciliidae</taxon>
        <taxon>Poeciliinae</taxon>
        <taxon>Gambusia</taxon>
    </lineage>
</organism>
<dbReference type="PANTHER" id="PTHR23401:SF0">
    <property type="entry name" value="CYCLIN-DEPENDENT KINASE 5 ACTIVATOR"/>
    <property type="match status" value="1"/>
</dbReference>
<feature type="compositionally biased region" description="Basic and acidic residues" evidence="2">
    <location>
        <begin position="270"/>
        <end position="284"/>
    </location>
</feature>
<keyword evidence="4" id="KW-1185">Reference proteome</keyword>